<organism evidence="1 2">
    <name type="scientific">Xanthobacter agilis</name>
    <dbReference type="NCBI Taxonomy" id="47492"/>
    <lineage>
        <taxon>Bacteria</taxon>
        <taxon>Pseudomonadati</taxon>
        <taxon>Pseudomonadota</taxon>
        <taxon>Alphaproteobacteria</taxon>
        <taxon>Hyphomicrobiales</taxon>
        <taxon>Xanthobacteraceae</taxon>
        <taxon>Xanthobacter</taxon>
    </lineage>
</organism>
<dbReference type="Proteomes" id="UP001241747">
    <property type="component" value="Unassembled WGS sequence"/>
</dbReference>
<dbReference type="RefSeq" id="WP_237345914.1">
    <property type="nucleotide sequence ID" value="NZ_JABWGX010000014.1"/>
</dbReference>
<keyword evidence="2" id="KW-1185">Reference proteome</keyword>
<protein>
    <submittedName>
        <fullName evidence="1">Uncharacterized protein</fullName>
    </submittedName>
</protein>
<gene>
    <name evidence="1" type="ORF">QOZ94_003599</name>
</gene>
<reference evidence="1 2" key="1">
    <citation type="submission" date="2023-07" db="EMBL/GenBank/DDBJ databases">
        <title>Genomic Encyclopedia of Type Strains, Phase IV (KMG-IV): sequencing the most valuable type-strain genomes for metagenomic binning, comparative biology and taxonomic classification.</title>
        <authorList>
            <person name="Goeker M."/>
        </authorList>
    </citation>
    <scope>NUCLEOTIDE SEQUENCE [LARGE SCALE GENOMIC DNA]</scope>
    <source>
        <strain evidence="1 2">DSM 3770</strain>
    </source>
</reference>
<evidence type="ECO:0000313" key="2">
    <source>
        <dbReference type="Proteomes" id="UP001241747"/>
    </source>
</evidence>
<evidence type="ECO:0000313" key="1">
    <source>
        <dbReference type="EMBL" id="MDQ0506784.1"/>
    </source>
</evidence>
<accession>A0ABU0LI07</accession>
<dbReference type="EMBL" id="JAUSVY010000010">
    <property type="protein sequence ID" value="MDQ0506784.1"/>
    <property type="molecule type" value="Genomic_DNA"/>
</dbReference>
<name>A0ABU0LI07_XANAG</name>
<comment type="caution">
    <text evidence="1">The sequence shown here is derived from an EMBL/GenBank/DDBJ whole genome shotgun (WGS) entry which is preliminary data.</text>
</comment>
<proteinExistence type="predicted"/>
<sequence>MTATGLIRTLSGFLPFERTAGRKDWDTTDRWRDKRAQGALRLGGCFYWGIRDQTHIAALIGNVCRTLKPLPPQDFSHLAGSRHGR</sequence>